<protein>
    <submittedName>
        <fullName evidence="12">TRAP transporter small permease</fullName>
    </submittedName>
</protein>
<evidence type="ECO:0000313" key="11">
    <source>
        <dbReference type="EMBL" id="NYB72754.1"/>
    </source>
</evidence>
<dbReference type="PANTHER" id="PTHR35011">
    <property type="entry name" value="2,3-DIKETO-L-GULONATE TRAP TRANSPORTER SMALL PERMEASE PROTEIN YIAM"/>
    <property type="match status" value="1"/>
</dbReference>
<evidence type="ECO:0000256" key="5">
    <source>
        <dbReference type="ARBA" id="ARBA00022692"/>
    </source>
</evidence>
<comment type="caution">
    <text evidence="12">The sequence shown here is derived from an EMBL/GenBank/DDBJ whole genome shotgun (WGS) entry which is preliminary data.</text>
</comment>
<evidence type="ECO:0000256" key="8">
    <source>
        <dbReference type="ARBA" id="ARBA00038436"/>
    </source>
</evidence>
<sequence length="165" mass="18531">MKILKFIDDNLEKIILVILLGASSVIIGLQVFMRYVLQSSLSWSEEIARYMFVWLTYIGISYGVKADRHIKVDAAMYMFPKKMRKYISLIGDILFLAFAVIIVVTSYGVSGKIIMSGQTSPAVGLPMGLVYLAPFVGFAMVSLRLVQNIIKHINLLKGEDIQCHH</sequence>
<evidence type="ECO:0000256" key="2">
    <source>
        <dbReference type="ARBA" id="ARBA00022448"/>
    </source>
</evidence>
<evidence type="ECO:0000256" key="9">
    <source>
        <dbReference type="SAM" id="Phobius"/>
    </source>
</evidence>
<name>A0A974BH61_SEDHY</name>
<dbReference type="InterPro" id="IPR055348">
    <property type="entry name" value="DctQ"/>
</dbReference>
<comment type="subcellular location">
    <subcellularLocation>
        <location evidence="1">Cell inner membrane</location>
        <topology evidence="1">Multi-pass membrane protein</topology>
    </subcellularLocation>
</comment>
<dbReference type="EMBL" id="JACBNQ010000001">
    <property type="protein sequence ID" value="NYB72754.1"/>
    <property type="molecule type" value="Genomic_DNA"/>
</dbReference>
<dbReference type="RefSeq" id="WP_179236434.1">
    <property type="nucleotide sequence ID" value="NZ_JACBNQ010000001.1"/>
</dbReference>
<organism evidence="12 13">
    <name type="scientific">Sedimentibacter hydroxybenzoicus DSM 7310</name>
    <dbReference type="NCBI Taxonomy" id="1123245"/>
    <lineage>
        <taxon>Bacteria</taxon>
        <taxon>Bacillati</taxon>
        <taxon>Bacillota</taxon>
        <taxon>Tissierellia</taxon>
        <taxon>Sedimentibacter</taxon>
    </lineage>
</organism>
<evidence type="ECO:0000313" key="13">
    <source>
        <dbReference type="Proteomes" id="UP000611629"/>
    </source>
</evidence>
<accession>A0A974BH61</accession>
<dbReference type="GO" id="GO:0022857">
    <property type="term" value="F:transmembrane transporter activity"/>
    <property type="evidence" value="ECO:0007669"/>
    <property type="project" value="TreeGrafter"/>
</dbReference>
<evidence type="ECO:0000256" key="6">
    <source>
        <dbReference type="ARBA" id="ARBA00022989"/>
    </source>
</evidence>
<keyword evidence="6 9" id="KW-1133">Transmembrane helix</keyword>
<evidence type="ECO:0000313" key="12">
    <source>
        <dbReference type="EMBL" id="NYB72767.1"/>
    </source>
</evidence>
<evidence type="ECO:0000256" key="3">
    <source>
        <dbReference type="ARBA" id="ARBA00022475"/>
    </source>
</evidence>
<dbReference type="InterPro" id="IPR007387">
    <property type="entry name" value="TRAP_DctQ"/>
</dbReference>
<dbReference type="GO" id="GO:0015740">
    <property type="term" value="P:C4-dicarboxylate transport"/>
    <property type="evidence" value="ECO:0007669"/>
    <property type="project" value="TreeGrafter"/>
</dbReference>
<gene>
    <name evidence="11" type="ORF">HZF24_01215</name>
    <name evidence="12" type="ORF">HZF24_01280</name>
</gene>
<feature type="transmembrane region" description="Helical" evidence="9">
    <location>
        <begin position="129"/>
        <end position="146"/>
    </location>
</feature>
<feature type="transmembrane region" description="Helical" evidence="9">
    <location>
        <begin position="47"/>
        <end position="65"/>
    </location>
</feature>
<dbReference type="PANTHER" id="PTHR35011:SF2">
    <property type="entry name" value="2,3-DIKETO-L-GULONATE TRAP TRANSPORTER SMALL PERMEASE PROTEIN YIAM"/>
    <property type="match status" value="1"/>
</dbReference>
<keyword evidence="7 9" id="KW-0472">Membrane</keyword>
<keyword evidence="2" id="KW-0813">Transport</keyword>
<keyword evidence="5 9" id="KW-0812">Transmembrane</keyword>
<evidence type="ECO:0000256" key="1">
    <source>
        <dbReference type="ARBA" id="ARBA00004429"/>
    </source>
</evidence>
<dbReference type="GO" id="GO:0005886">
    <property type="term" value="C:plasma membrane"/>
    <property type="evidence" value="ECO:0007669"/>
    <property type="project" value="UniProtKB-SubCell"/>
</dbReference>
<feature type="transmembrane region" description="Helical" evidence="9">
    <location>
        <begin position="86"/>
        <end position="109"/>
    </location>
</feature>
<keyword evidence="3" id="KW-1003">Cell membrane</keyword>
<evidence type="ECO:0000259" key="10">
    <source>
        <dbReference type="Pfam" id="PF04290"/>
    </source>
</evidence>
<evidence type="ECO:0000256" key="4">
    <source>
        <dbReference type="ARBA" id="ARBA00022519"/>
    </source>
</evidence>
<feature type="domain" description="Tripartite ATP-independent periplasmic transporters DctQ component" evidence="10">
    <location>
        <begin position="25"/>
        <end position="153"/>
    </location>
</feature>
<feature type="transmembrane region" description="Helical" evidence="9">
    <location>
        <begin position="14"/>
        <end position="35"/>
    </location>
</feature>
<dbReference type="EMBL" id="JACBNQ010000001">
    <property type="protein sequence ID" value="NYB72767.1"/>
    <property type="molecule type" value="Genomic_DNA"/>
</dbReference>
<evidence type="ECO:0000256" key="7">
    <source>
        <dbReference type="ARBA" id="ARBA00023136"/>
    </source>
</evidence>
<proteinExistence type="inferred from homology"/>
<dbReference type="Proteomes" id="UP000611629">
    <property type="component" value="Unassembled WGS sequence"/>
</dbReference>
<keyword evidence="13" id="KW-1185">Reference proteome</keyword>
<comment type="similarity">
    <text evidence="8">Belongs to the TRAP transporter small permease family.</text>
</comment>
<dbReference type="Pfam" id="PF04290">
    <property type="entry name" value="DctQ"/>
    <property type="match status" value="1"/>
</dbReference>
<dbReference type="AlphaFoldDB" id="A0A974BH61"/>
<reference evidence="12" key="1">
    <citation type="submission" date="2020-07" db="EMBL/GenBank/DDBJ databases">
        <title>Genomic analysis of a strain of Sedimentibacter Hydroxybenzoicus DSM7310.</title>
        <authorList>
            <person name="Ma S."/>
        </authorList>
    </citation>
    <scope>NUCLEOTIDE SEQUENCE</scope>
    <source>
        <strain evidence="12">DSM 7310</strain>
    </source>
</reference>
<keyword evidence="4" id="KW-0997">Cell inner membrane</keyword>